<name>A0AAD3NW19_CRYJA</name>
<gene>
    <name evidence="2" type="ORF">SUGI_1517820</name>
</gene>
<reference evidence="2" key="1">
    <citation type="submission" date="2022-12" db="EMBL/GenBank/DDBJ databases">
        <title>Chromosome-Level Genome Assembly of Japanese Cedar (Cryptomeriajaponica D. Don).</title>
        <authorList>
            <person name="Fujino T."/>
            <person name="Yamaguchi K."/>
            <person name="Yokoyama T."/>
            <person name="Hamanaka T."/>
            <person name="Harazono Y."/>
            <person name="Kamada H."/>
            <person name="Kobayashi W."/>
            <person name="Ujino-Ihara T."/>
            <person name="Uchiyama K."/>
            <person name="Matsumoto A."/>
            <person name="Izuno A."/>
            <person name="Tsumura Y."/>
            <person name="Toyoda A."/>
            <person name="Shigenobu S."/>
            <person name="Moriguchi Y."/>
            <person name="Ueno S."/>
            <person name="Kasahara M."/>
        </authorList>
    </citation>
    <scope>NUCLEOTIDE SEQUENCE</scope>
</reference>
<feature type="compositionally biased region" description="Gly residues" evidence="1">
    <location>
        <begin position="250"/>
        <end position="259"/>
    </location>
</feature>
<accession>A0AAD3NW19</accession>
<organism evidence="2 3">
    <name type="scientific">Cryptomeria japonica</name>
    <name type="common">Japanese cedar</name>
    <name type="synonym">Cupressus japonica</name>
    <dbReference type="NCBI Taxonomy" id="3369"/>
    <lineage>
        <taxon>Eukaryota</taxon>
        <taxon>Viridiplantae</taxon>
        <taxon>Streptophyta</taxon>
        <taxon>Embryophyta</taxon>
        <taxon>Tracheophyta</taxon>
        <taxon>Spermatophyta</taxon>
        <taxon>Pinopsida</taxon>
        <taxon>Pinidae</taxon>
        <taxon>Conifers II</taxon>
        <taxon>Cupressales</taxon>
        <taxon>Cupressaceae</taxon>
        <taxon>Cryptomeria</taxon>
    </lineage>
</organism>
<dbReference type="Proteomes" id="UP001234787">
    <property type="component" value="Unassembled WGS sequence"/>
</dbReference>
<comment type="caution">
    <text evidence="2">The sequence shown here is derived from an EMBL/GenBank/DDBJ whole genome shotgun (WGS) entry which is preliminary data.</text>
</comment>
<feature type="region of interest" description="Disordered" evidence="1">
    <location>
        <begin position="162"/>
        <end position="183"/>
    </location>
</feature>
<proteinExistence type="predicted"/>
<feature type="compositionally biased region" description="Basic residues" evidence="1">
    <location>
        <begin position="170"/>
        <end position="179"/>
    </location>
</feature>
<evidence type="ECO:0000313" key="2">
    <source>
        <dbReference type="EMBL" id="GLJ59654.1"/>
    </source>
</evidence>
<protein>
    <submittedName>
        <fullName evidence="2">Uncharacterized protein</fullName>
    </submittedName>
</protein>
<sequence>MVVPSRAGPRGALFEMRIVSRWSCPAHPCGSFSYYELHPHNLHPPPPGWASYPFSVQSAGPPPFRSVDRGRDVIPLTDGSRRDRHALSSSLAEALEILAGKTLEEILSIMWEREIPDMRREIPDMWKREMEIPDMWEGELPDIMWKEILECGRRRYRTSSCGRGRDGRRYRTSSSRGRKGMQVADRECVVDRLTPGGAPLQLLHDYRPLDSSALYYSGPPPVEGEGEERTLDRGMGEDGESDTKRKAYGPGMGSKGGIV</sequence>
<keyword evidence="3" id="KW-1185">Reference proteome</keyword>
<dbReference type="AlphaFoldDB" id="A0AAD3NW19"/>
<dbReference type="EMBL" id="BSEH01001190">
    <property type="protein sequence ID" value="GLJ59654.1"/>
    <property type="molecule type" value="Genomic_DNA"/>
</dbReference>
<feature type="region of interest" description="Disordered" evidence="1">
    <location>
        <begin position="216"/>
        <end position="259"/>
    </location>
</feature>
<evidence type="ECO:0000256" key="1">
    <source>
        <dbReference type="SAM" id="MobiDB-lite"/>
    </source>
</evidence>
<evidence type="ECO:0000313" key="3">
    <source>
        <dbReference type="Proteomes" id="UP001234787"/>
    </source>
</evidence>
<feature type="compositionally biased region" description="Basic and acidic residues" evidence="1">
    <location>
        <begin position="227"/>
        <end position="245"/>
    </location>
</feature>